<dbReference type="CDD" id="cd00603">
    <property type="entry name" value="IPT_PCSR"/>
    <property type="match status" value="2"/>
</dbReference>
<accession>A0ABZ2YJK7</accession>
<feature type="domain" description="IPT/TIG" evidence="1">
    <location>
        <begin position="123"/>
        <end position="193"/>
    </location>
</feature>
<dbReference type="InterPro" id="IPR011043">
    <property type="entry name" value="Gal_Oxase/kelch_b-propeller"/>
</dbReference>
<dbReference type="SUPFAM" id="SSF81296">
    <property type="entry name" value="E set domains"/>
    <property type="match status" value="2"/>
</dbReference>
<organism evidence="2 3">
    <name type="scientific">Chitinophaga pollutisoli</name>
    <dbReference type="NCBI Taxonomy" id="3133966"/>
    <lineage>
        <taxon>Bacteria</taxon>
        <taxon>Pseudomonadati</taxon>
        <taxon>Bacteroidota</taxon>
        <taxon>Chitinophagia</taxon>
        <taxon>Chitinophagales</taxon>
        <taxon>Chitinophagaceae</taxon>
        <taxon>Chitinophaga</taxon>
    </lineage>
</organism>
<dbReference type="InterPro" id="IPR014756">
    <property type="entry name" value="Ig_E-set"/>
</dbReference>
<dbReference type="InterPro" id="IPR002909">
    <property type="entry name" value="IPT_dom"/>
</dbReference>
<protein>
    <submittedName>
        <fullName evidence="2">IPT/TIG domain-containing protein</fullName>
    </submittedName>
</protein>
<proteinExistence type="predicted"/>
<dbReference type="InterPro" id="IPR013783">
    <property type="entry name" value="Ig-like_fold"/>
</dbReference>
<reference evidence="3" key="1">
    <citation type="submission" date="2024-03" db="EMBL/GenBank/DDBJ databases">
        <title>Chitinophaga horti sp. nov., isolated from garden soil.</title>
        <authorList>
            <person name="Lee D.S."/>
            <person name="Han D.M."/>
            <person name="Baek J.H."/>
            <person name="Choi D.G."/>
            <person name="Jeon J.H."/>
            <person name="Jeon C.O."/>
        </authorList>
    </citation>
    <scope>NUCLEOTIDE SEQUENCE [LARGE SCALE GENOMIC DNA]</scope>
    <source>
        <strain evidence="3">GPA1</strain>
    </source>
</reference>
<evidence type="ECO:0000259" key="1">
    <source>
        <dbReference type="Pfam" id="PF01833"/>
    </source>
</evidence>
<dbReference type="SUPFAM" id="SSF50965">
    <property type="entry name" value="Galactose oxidase, central domain"/>
    <property type="match status" value="1"/>
</dbReference>
<evidence type="ECO:0000313" key="2">
    <source>
        <dbReference type="EMBL" id="WZN39902.1"/>
    </source>
</evidence>
<sequence length="492" mass="53181">MKRNHQLLILCLTLATALFSCGKKEKVVIDLTPTPTPEITGFTPANGMPGTTVTVTGKNFSTNIPDNDLKLGTQRMVVKTATATALTFDVPVGATTAKISLIIKNKTAVSANNFVVDPIPTGIAAFAPQEGPSGTEVTITGADFPLSPEVKLNGIKAEVKSANANQIKFTVPYNTTLTKHKIVVSGGGKNYESAAEFTVTNTGKLGKWTRIPDPIINSQNVSIFPGGISFVFEGKLYWGFNRVSFNGDQFFFMYNPARPDSGWQATEINGQLPTSLTDPVPAVVGNKVYFGNSLATANYGKWWEFDPMTKAFTSVAPIPGTHAAMGIAFTMGGKLYSASDGDDKSIYVFNPANGGNWTKSVDAFYSQINLGGVVVLNNEAIIGPAFKTTTDHYRKYMYKFTVNGNVGAVTELPALPDAQLGIRVKTPAFGLKGKAYFMVNERMWEYDGAATIPWRLVMSDDLNESIEHVGVVGEKVYGWNSKGKIYEFSFIN</sequence>
<evidence type="ECO:0000313" key="3">
    <source>
        <dbReference type="Proteomes" id="UP001485459"/>
    </source>
</evidence>
<name>A0ABZ2YJK7_9BACT</name>
<feature type="domain" description="IPT/TIG" evidence="1">
    <location>
        <begin position="37"/>
        <end position="111"/>
    </location>
</feature>
<dbReference type="Gene3D" id="2.60.40.10">
    <property type="entry name" value="Immunoglobulins"/>
    <property type="match status" value="2"/>
</dbReference>
<gene>
    <name evidence="2" type="ORF">WJU16_18150</name>
</gene>
<dbReference type="EMBL" id="CP149822">
    <property type="protein sequence ID" value="WZN39902.1"/>
    <property type="molecule type" value="Genomic_DNA"/>
</dbReference>
<keyword evidence="3" id="KW-1185">Reference proteome</keyword>
<dbReference type="Proteomes" id="UP001485459">
    <property type="component" value="Chromosome"/>
</dbReference>
<dbReference type="PROSITE" id="PS51257">
    <property type="entry name" value="PROKAR_LIPOPROTEIN"/>
    <property type="match status" value="1"/>
</dbReference>
<dbReference type="Pfam" id="PF01833">
    <property type="entry name" value="TIG"/>
    <property type="match status" value="2"/>
</dbReference>
<dbReference type="RefSeq" id="WP_341834866.1">
    <property type="nucleotide sequence ID" value="NZ_CP149822.1"/>
</dbReference>